<evidence type="ECO:0000313" key="4">
    <source>
        <dbReference type="Proteomes" id="UP000267464"/>
    </source>
</evidence>
<evidence type="ECO:0000259" key="2">
    <source>
        <dbReference type="Pfam" id="PF01590"/>
    </source>
</evidence>
<evidence type="ECO:0000256" key="1">
    <source>
        <dbReference type="SAM" id="MobiDB-lite"/>
    </source>
</evidence>
<dbReference type="SUPFAM" id="SSF55781">
    <property type="entry name" value="GAF domain-like"/>
    <property type="match status" value="1"/>
</dbReference>
<dbReference type="AlphaFoldDB" id="A0A3N7HR43"/>
<accession>A0A3N7HR43</accession>
<dbReference type="InterPro" id="IPR003018">
    <property type="entry name" value="GAF"/>
</dbReference>
<reference evidence="3 4" key="2">
    <citation type="submission" date="2018-12" db="EMBL/GenBank/DDBJ databases">
        <title>Rhizobacter gummiphilus sp. nov., a rubber-degrading bacterium isolated from the soil of a botanical garden in Japan.</title>
        <authorList>
            <person name="Shunsuke S.S."/>
        </authorList>
    </citation>
    <scope>NUCLEOTIDE SEQUENCE [LARGE SCALE GENOMIC DNA]</scope>
    <source>
        <strain evidence="3 4">S-16</strain>
    </source>
</reference>
<keyword evidence="4" id="KW-1185">Reference proteome</keyword>
<feature type="region of interest" description="Disordered" evidence="1">
    <location>
        <begin position="219"/>
        <end position="247"/>
    </location>
</feature>
<reference evidence="3 4" key="1">
    <citation type="submission" date="2018-08" db="EMBL/GenBank/DDBJ databases">
        <authorList>
            <person name="Khan S.A."/>
            <person name="Jeon C.O."/>
            <person name="Chun B.H."/>
            <person name="Jeong S.E."/>
        </authorList>
    </citation>
    <scope>NUCLEOTIDE SEQUENCE [LARGE SCALE GENOMIC DNA]</scope>
    <source>
        <strain evidence="3 4">S-16</strain>
    </source>
</reference>
<dbReference type="Pfam" id="PF01590">
    <property type="entry name" value="GAF"/>
    <property type="match status" value="1"/>
</dbReference>
<feature type="domain" description="GAF" evidence="2">
    <location>
        <begin position="67"/>
        <end position="208"/>
    </location>
</feature>
<evidence type="ECO:0000313" key="3">
    <source>
        <dbReference type="EMBL" id="RQP24717.1"/>
    </source>
</evidence>
<dbReference type="Gene3D" id="3.30.450.40">
    <property type="match status" value="1"/>
</dbReference>
<comment type="caution">
    <text evidence="3">The sequence shown here is derived from an EMBL/GenBank/DDBJ whole genome shotgun (WGS) entry which is preliminary data.</text>
</comment>
<dbReference type="InterPro" id="IPR029016">
    <property type="entry name" value="GAF-like_dom_sf"/>
</dbReference>
<proteinExistence type="predicted"/>
<organism evidence="3 4">
    <name type="scientific">Piscinibacter terrae</name>
    <dbReference type="NCBI Taxonomy" id="2496871"/>
    <lineage>
        <taxon>Bacteria</taxon>
        <taxon>Pseudomonadati</taxon>
        <taxon>Pseudomonadota</taxon>
        <taxon>Betaproteobacteria</taxon>
        <taxon>Burkholderiales</taxon>
        <taxon>Sphaerotilaceae</taxon>
        <taxon>Piscinibacter</taxon>
    </lineage>
</organism>
<dbReference type="EMBL" id="QUSW01000002">
    <property type="protein sequence ID" value="RQP24717.1"/>
    <property type="molecule type" value="Genomic_DNA"/>
</dbReference>
<sequence>MCGRTFVRFPELVHDPGRGHRAGHRLTCKGLQCRAAIALPRMNPMPELMALQRICGLLDRGEIDSAQFLELFTRRMAQDIGCSRAGVRMLIGAHRGAALRSMAMHDSATDANVRVPDMVADDSTPYFDDLIRNGIVMATDCRTHPALRPFMESYIQPMGVQSILDVSFSVNGTLYGCFSCEQIGEQQAWMPHQVKLLRRMGSRVSLALMNAITSHLDTTPGGLWEPSTPNRLMTMPMPLDEDFGGGK</sequence>
<name>A0A3N7HR43_9BURK</name>
<dbReference type="Proteomes" id="UP000267464">
    <property type="component" value="Unassembled WGS sequence"/>
</dbReference>
<gene>
    <name evidence="3" type="ORF">DZC73_07430</name>
</gene>
<protein>
    <submittedName>
        <fullName evidence="3">GAF domain-containing protein</fullName>
    </submittedName>
</protein>